<gene>
    <name evidence="2" type="ORF">METZ01_LOCUS329081</name>
</gene>
<name>A0A382PTN4_9ZZZZ</name>
<evidence type="ECO:0000313" key="2">
    <source>
        <dbReference type="EMBL" id="SVC76227.1"/>
    </source>
</evidence>
<reference evidence="2" key="1">
    <citation type="submission" date="2018-05" db="EMBL/GenBank/DDBJ databases">
        <authorList>
            <person name="Lanie J.A."/>
            <person name="Ng W.-L."/>
            <person name="Kazmierczak K.M."/>
            <person name="Andrzejewski T.M."/>
            <person name="Davidsen T.M."/>
            <person name="Wayne K.J."/>
            <person name="Tettelin H."/>
            <person name="Glass J.I."/>
            <person name="Rusch D."/>
            <person name="Podicherti R."/>
            <person name="Tsui H.-C.T."/>
            <person name="Winkler M.E."/>
        </authorList>
    </citation>
    <scope>NUCLEOTIDE SEQUENCE</scope>
</reference>
<accession>A0A382PTN4</accession>
<feature type="coiled-coil region" evidence="1">
    <location>
        <begin position="4"/>
        <end position="31"/>
    </location>
</feature>
<feature type="non-terminal residue" evidence="2">
    <location>
        <position position="282"/>
    </location>
</feature>
<protein>
    <submittedName>
        <fullName evidence="2">Uncharacterized protein</fullName>
    </submittedName>
</protein>
<dbReference type="AlphaFoldDB" id="A0A382PTN4"/>
<dbReference type="EMBL" id="UINC01109418">
    <property type="protein sequence ID" value="SVC76227.1"/>
    <property type="molecule type" value="Genomic_DNA"/>
</dbReference>
<keyword evidence="1" id="KW-0175">Coiled coil</keyword>
<evidence type="ECO:0000256" key="1">
    <source>
        <dbReference type="SAM" id="Coils"/>
    </source>
</evidence>
<organism evidence="2">
    <name type="scientific">marine metagenome</name>
    <dbReference type="NCBI Taxonomy" id="408172"/>
    <lineage>
        <taxon>unclassified sequences</taxon>
        <taxon>metagenomes</taxon>
        <taxon>ecological metagenomes</taxon>
    </lineage>
</organism>
<sequence>MGFSDEQRDALRRLQKACTEVQQALNILLKEETPSPDSKPDTDPIVEEASPFHLLTQFQKEAIQAGVDPVDVRFAGIAPERFPNLPEEKQRRLIGDCLRFIDKVLWKYHFLLSDAQKDLAKNSLSEIVNNMGIEHEEVPVFTGSGTDSCDAFAKAVKTMAKEKAGGMTDNLEEVMKLWDKLAHADEEQELLLVRYAINTMQPLGTRGTDALVSFLATKGIREVPAQAGAIFDDSYSPGRYERRRVRSSNPRNSIVQVHQRGFLGQDGVPLQRAIVSVSDGEA</sequence>
<proteinExistence type="predicted"/>